<dbReference type="InterPro" id="IPR018114">
    <property type="entry name" value="TRYPSIN_HIS"/>
</dbReference>
<keyword evidence="1" id="KW-1015">Disulfide bond</keyword>
<dbReference type="InterPro" id="IPR001254">
    <property type="entry name" value="Trypsin_dom"/>
</dbReference>
<dbReference type="Pfam" id="PF00089">
    <property type="entry name" value="Trypsin"/>
    <property type="match status" value="1"/>
</dbReference>
<dbReference type="Proteomes" id="UP000014760">
    <property type="component" value="Unassembled WGS sequence"/>
</dbReference>
<dbReference type="OMA" id="NCPRDYP"/>
<dbReference type="PANTHER" id="PTHR24252">
    <property type="entry name" value="ACROSIN-RELATED"/>
    <property type="match status" value="1"/>
</dbReference>
<dbReference type="PROSITE" id="PS00135">
    <property type="entry name" value="TRYPSIN_SER"/>
    <property type="match status" value="1"/>
</dbReference>
<dbReference type="OrthoDB" id="6267810at2759"/>
<dbReference type="STRING" id="283909.R7V3I0"/>
<dbReference type="InterPro" id="IPR043504">
    <property type="entry name" value="Peptidase_S1_PA_chymotrypsin"/>
</dbReference>
<evidence type="ECO:0000313" key="5">
    <source>
        <dbReference type="EnsemblMetazoa" id="CapteP194189"/>
    </source>
</evidence>
<organism evidence="4">
    <name type="scientific">Capitella teleta</name>
    <name type="common">Polychaete worm</name>
    <dbReference type="NCBI Taxonomy" id="283909"/>
    <lineage>
        <taxon>Eukaryota</taxon>
        <taxon>Metazoa</taxon>
        <taxon>Spiralia</taxon>
        <taxon>Lophotrochozoa</taxon>
        <taxon>Annelida</taxon>
        <taxon>Polychaeta</taxon>
        <taxon>Sedentaria</taxon>
        <taxon>Scolecida</taxon>
        <taxon>Capitellidae</taxon>
        <taxon>Capitella</taxon>
    </lineage>
</organism>
<dbReference type="InterPro" id="IPR033116">
    <property type="entry name" value="TRYPSIN_SER"/>
</dbReference>
<dbReference type="SUPFAM" id="SSF50494">
    <property type="entry name" value="Trypsin-like serine proteases"/>
    <property type="match status" value="1"/>
</dbReference>
<dbReference type="PRINTS" id="PR00722">
    <property type="entry name" value="CHYMOTRYPSIN"/>
</dbReference>
<gene>
    <name evidence="4" type="ORF">CAPTEDRAFT_194189</name>
</gene>
<keyword evidence="2" id="KW-0720">Serine protease</keyword>
<proteinExistence type="predicted"/>
<reference evidence="5" key="3">
    <citation type="submission" date="2015-06" db="UniProtKB">
        <authorList>
            <consortium name="EnsemblMetazoa"/>
        </authorList>
    </citation>
    <scope>IDENTIFICATION</scope>
</reference>
<reference evidence="6" key="1">
    <citation type="submission" date="2012-12" db="EMBL/GenBank/DDBJ databases">
        <authorList>
            <person name="Hellsten U."/>
            <person name="Grimwood J."/>
            <person name="Chapman J.A."/>
            <person name="Shapiro H."/>
            <person name="Aerts A."/>
            <person name="Otillar R.P."/>
            <person name="Terry A.Y."/>
            <person name="Boore J.L."/>
            <person name="Simakov O."/>
            <person name="Marletaz F."/>
            <person name="Cho S.-J."/>
            <person name="Edsinger-Gonzales E."/>
            <person name="Havlak P."/>
            <person name="Kuo D.-H."/>
            <person name="Larsson T."/>
            <person name="Lv J."/>
            <person name="Arendt D."/>
            <person name="Savage R."/>
            <person name="Osoegawa K."/>
            <person name="de Jong P."/>
            <person name="Lindberg D.R."/>
            <person name="Seaver E.C."/>
            <person name="Weisblat D.A."/>
            <person name="Putnam N.H."/>
            <person name="Grigoriev I.V."/>
            <person name="Rokhsar D.S."/>
        </authorList>
    </citation>
    <scope>NUCLEOTIDE SEQUENCE</scope>
    <source>
        <strain evidence="6">I ESC-2004</strain>
    </source>
</reference>
<accession>R7V3I0</accession>
<dbReference type="EMBL" id="KB295543">
    <property type="protein sequence ID" value="ELU13032.1"/>
    <property type="molecule type" value="Genomic_DNA"/>
</dbReference>
<dbReference type="HOGENOM" id="CLU_006842_7_6_1"/>
<evidence type="ECO:0000256" key="2">
    <source>
        <dbReference type="RuleBase" id="RU363034"/>
    </source>
</evidence>
<sequence>MICVIGRSFPRHATESCIGASFAYDPYVIGGVPASPDEFPHQLALHTTINPSNLRCGAILISATEALTASHCVDGSSPTSLYITAGLYLRDDPVNGQTRQLTSFTMHSDYCSTCDGFPNDIAVLTWEDPIDFEQPDVGVARLPDNDDNDFAGDTCVISGWGRTSDSSILPNAMYKADINVIFNDECASRGDSGGPLNCHLEDPEDDRTHFVAGITSWGISSSGDCLQDYPSSTLGCPPSWSGSKRTPAECFTLRDSSSDAVEL</sequence>
<dbReference type="GO" id="GO:0004252">
    <property type="term" value="F:serine-type endopeptidase activity"/>
    <property type="evidence" value="ECO:0007669"/>
    <property type="project" value="InterPro"/>
</dbReference>
<name>R7V3I0_CAPTE</name>
<dbReference type="CDD" id="cd00190">
    <property type="entry name" value="Tryp_SPc"/>
    <property type="match status" value="1"/>
</dbReference>
<dbReference type="Gene3D" id="2.40.10.10">
    <property type="entry name" value="Trypsin-like serine proteases"/>
    <property type="match status" value="1"/>
</dbReference>
<dbReference type="InterPro" id="IPR009003">
    <property type="entry name" value="Peptidase_S1_PA"/>
</dbReference>
<dbReference type="SMART" id="SM00020">
    <property type="entry name" value="Tryp_SPc"/>
    <property type="match status" value="1"/>
</dbReference>
<dbReference type="PROSITE" id="PS50240">
    <property type="entry name" value="TRYPSIN_DOM"/>
    <property type="match status" value="1"/>
</dbReference>
<evidence type="ECO:0000256" key="1">
    <source>
        <dbReference type="ARBA" id="ARBA00023157"/>
    </source>
</evidence>
<dbReference type="AlphaFoldDB" id="R7V3I0"/>
<dbReference type="InterPro" id="IPR001314">
    <property type="entry name" value="Peptidase_S1A"/>
</dbReference>
<evidence type="ECO:0000313" key="6">
    <source>
        <dbReference type="Proteomes" id="UP000014760"/>
    </source>
</evidence>
<dbReference type="GO" id="GO:0006508">
    <property type="term" value="P:proteolysis"/>
    <property type="evidence" value="ECO:0007669"/>
    <property type="project" value="UniProtKB-KW"/>
</dbReference>
<dbReference type="PROSITE" id="PS00134">
    <property type="entry name" value="TRYPSIN_HIS"/>
    <property type="match status" value="1"/>
</dbReference>
<keyword evidence="2" id="KW-0645">Protease</keyword>
<protein>
    <recommendedName>
        <fullName evidence="3">Peptidase S1 domain-containing protein</fullName>
    </recommendedName>
</protein>
<keyword evidence="2" id="KW-0378">Hydrolase</keyword>
<dbReference type="PANTHER" id="PTHR24252:SF7">
    <property type="entry name" value="HYALIN"/>
    <property type="match status" value="1"/>
</dbReference>
<evidence type="ECO:0000259" key="3">
    <source>
        <dbReference type="PROSITE" id="PS50240"/>
    </source>
</evidence>
<keyword evidence="6" id="KW-1185">Reference proteome</keyword>
<feature type="domain" description="Peptidase S1" evidence="3">
    <location>
        <begin position="28"/>
        <end position="236"/>
    </location>
</feature>
<evidence type="ECO:0000313" key="4">
    <source>
        <dbReference type="EMBL" id="ELU13032.1"/>
    </source>
</evidence>
<reference evidence="4 6" key="2">
    <citation type="journal article" date="2013" name="Nature">
        <title>Insights into bilaterian evolution from three spiralian genomes.</title>
        <authorList>
            <person name="Simakov O."/>
            <person name="Marletaz F."/>
            <person name="Cho S.J."/>
            <person name="Edsinger-Gonzales E."/>
            <person name="Havlak P."/>
            <person name="Hellsten U."/>
            <person name="Kuo D.H."/>
            <person name="Larsson T."/>
            <person name="Lv J."/>
            <person name="Arendt D."/>
            <person name="Savage R."/>
            <person name="Osoegawa K."/>
            <person name="de Jong P."/>
            <person name="Grimwood J."/>
            <person name="Chapman J.A."/>
            <person name="Shapiro H."/>
            <person name="Aerts A."/>
            <person name="Otillar R.P."/>
            <person name="Terry A.Y."/>
            <person name="Boore J.L."/>
            <person name="Grigoriev I.V."/>
            <person name="Lindberg D.R."/>
            <person name="Seaver E.C."/>
            <person name="Weisblat D.A."/>
            <person name="Putnam N.H."/>
            <person name="Rokhsar D.S."/>
        </authorList>
    </citation>
    <scope>NUCLEOTIDE SEQUENCE</scope>
    <source>
        <strain evidence="4 6">I ESC-2004</strain>
    </source>
</reference>
<dbReference type="EnsemblMetazoa" id="CapteT194189">
    <property type="protein sequence ID" value="CapteP194189"/>
    <property type="gene ID" value="CapteG194189"/>
</dbReference>
<dbReference type="EMBL" id="AMQN01019286">
    <property type="status" value="NOT_ANNOTATED_CDS"/>
    <property type="molecule type" value="Genomic_DNA"/>
</dbReference>